<dbReference type="Gene3D" id="3.40.50.300">
    <property type="entry name" value="P-loop containing nucleotide triphosphate hydrolases"/>
    <property type="match status" value="1"/>
</dbReference>
<evidence type="ECO:0008006" key="7">
    <source>
        <dbReference type="Google" id="ProtNLM"/>
    </source>
</evidence>
<organism evidence="5 6">
    <name type="scientific">Psychrobacter glaciei</name>
    <dbReference type="NCBI Taxonomy" id="619771"/>
    <lineage>
        <taxon>Bacteria</taxon>
        <taxon>Pseudomonadati</taxon>
        <taxon>Pseudomonadota</taxon>
        <taxon>Gammaproteobacteria</taxon>
        <taxon>Moraxellales</taxon>
        <taxon>Moraxellaceae</taxon>
        <taxon>Psychrobacter</taxon>
    </lineage>
</organism>
<dbReference type="Pfam" id="PF00004">
    <property type="entry name" value="AAA"/>
    <property type="match status" value="1"/>
</dbReference>
<dbReference type="RefSeq" id="WP_189586858.1">
    <property type="nucleotide sequence ID" value="NZ_BMZR01000009.1"/>
</dbReference>
<keyword evidence="6" id="KW-1185">Reference proteome</keyword>
<dbReference type="InterPro" id="IPR027417">
    <property type="entry name" value="P-loop_NTPase"/>
</dbReference>
<feature type="domain" description="DUF7902" evidence="4">
    <location>
        <begin position="624"/>
        <end position="708"/>
    </location>
</feature>
<evidence type="ECO:0000313" key="6">
    <source>
        <dbReference type="Proteomes" id="UP000610203"/>
    </source>
</evidence>
<dbReference type="InterPro" id="IPR057224">
    <property type="entry name" value="DUF7902"/>
</dbReference>
<dbReference type="Proteomes" id="UP000610203">
    <property type="component" value="Unassembled WGS sequence"/>
</dbReference>
<evidence type="ECO:0000313" key="5">
    <source>
        <dbReference type="EMBL" id="GHD37843.1"/>
    </source>
</evidence>
<protein>
    <recommendedName>
        <fullName evidence="7">DNA repair protein</fullName>
    </recommendedName>
</protein>
<dbReference type="SUPFAM" id="SSF52540">
    <property type="entry name" value="P-loop containing nucleoside triphosphate hydrolases"/>
    <property type="match status" value="1"/>
</dbReference>
<feature type="region of interest" description="Disordered" evidence="1">
    <location>
        <begin position="1"/>
        <end position="20"/>
    </location>
</feature>
<name>A0ABQ3GVA5_9GAMM</name>
<dbReference type="InterPro" id="IPR003959">
    <property type="entry name" value="ATPase_AAA_core"/>
</dbReference>
<comment type="caution">
    <text evidence="5">The sequence shown here is derived from an EMBL/GenBank/DDBJ whole genome shotgun (WGS) entry which is preliminary data.</text>
</comment>
<evidence type="ECO:0000259" key="2">
    <source>
        <dbReference type="Pfam" id="PF00004"/>
    </source>
</evidence>
<evidence type="ECO:0000256" key="1">
    <source>
        <dbReference type="SAM" id="MobiDB-lite"/>
    </source>
</evidence>
<feature type="region of interest" description="Disordered" evidence="1">
    <location>
        <begin position="1144"/>
        <end position="1178"/>
    </location>
</feature>
<sequence>MADTQNSTNSDSNDNANQANQTDQAVASGNAYELIKKRLTEQGGRLEQQTQTLNNARLEEFGSTQMQVIARTRIRTEYNCVAQDMVQVGDYLLFGYNVFMGLKRASNIKDVLSLYRLNEPAGNEEEYQLEEVDLKGTFLAQDAFAQDFNELYRYYKQTRLIQITVKDSKLLLAFQIGERITDIRVFRFALDFSQGTPESAQVAYVDNRGERDIELPPAYDFDWIETTRDQMVNGKYPHMNILDTIFVETVGGDLTIKIEDNTQSGQGIYSEPVNDRTQSLTDAEIAYAKVGSLILLKILPYREEDYRYFVYNTLTEAVLRLDAIGQSCVQLPEDHGIMFPGGYYLQTGEYKLFEANNVGATDLRFKRKIVSPNGEDVLFLFYDRDLGVTGLFPYNLIKKQLANPIYCNGMALAENGRLVLFSDQSEPSRIHPMQIWHTPYASHEYVSELPESTSFYGKIGNKELVRGISDLYSITRLIDNQSVSQKLYEELTNNTSRLFDSYYWLSEPELSEVASSIKEVTATAELVIDEFAKVQSIQKQTQTALADADTQQSEILRQIRVTSFESASDYVDQLSALRRQKGRLVSLEDLRYLDADKLQALQKQLEEAESELAEKTVLFLSGEEALSSYEGILVDVSERLNTAETNAELKPVLEKIDETAQGLDLLTELLGTLDVADATVRTQIIDDISTIYASLNQSKAKLNHKRKNLGSAEAVAQFGAQFKLFGQSIANALSIANTPEKSDEQMAKLLVQLEELESQFADPETNSGDQFLADIISKREEIYETFENHKQQLLDARNRKAQNLGDGALRMLESIKKRTQSTGVTGFTEEEALNTYFAADGLVQKVRNIAKELQAMGFSVKADDIDARLKAIQIESYKSLKDKSDLFEDGGQIIKLGKHRFSVNTQPLDLTLLSRQQSDGKRVLNLHLTGTDYYEVLNNTELNALRPYWDMNIASESDKVYRAEYLAYSIIESAKSSQDGLTEERLYQAYDATIITLDVNGDIDNDSSLSKLVKAYATPRYQLGYDKGIHDHDATLLLMQILPTLREAGLLIYTPQVRALAQLFYWQLNIVQALGLESLRQFGYDAWLNESVLTRANNWIDRAATAEQLRRALGSDTAKSLLVEDMSQVMRHFVMAHNDDSLSADKDGSLDNGTGINNGAGKQSTSKPASELDSNTSDVHNANIFKPSYVQLASEYLVSVMGQSAETNAGAHNTIKWQTSQQAQQLCEQLSQTLNSAAGSTQNTASFDQLQSSISKLGFQPKSAYELLATWFHALLEKTYGGNESANVVTDGTNEAGEALSEAQLAEIETQNALRKQHLESGRHYVPEAIAVLLTQLNDAQREALVQRLIDSGATFDKGLGVKGLGNKNLSNQGLSNQGASATPSALSFSSITSSMPSLTSINNPLNQVQSFERSTGKVSLESQVNNLLGEHTRIHQQTLTFAVDDFLNRLHHHDTQVIPAYRRYLAMRSEILHESKETLRLDEFMPRPLSSFVRNRLINESYLPLIGDNLAKQMGTVGEDKRTDLMGILMMISPPGYGKTTLMEYVANRLGLIFMKINCPSLGHDVTSLDPEKAPNATAREELNKINLAFEMGNNVMLYLDDIQHTHAEFLQKFISLGDGTRRIDGVWQGKTKTYDMRGKKFCVVMAGNPYTESGEAFKVPDMLANRADIYNLGDIMSGMEEVFALSYIENSLTSNTVLAPMANRDLSDVHRLIKMAKTDNINLAQAQSSDLTYPYSTSEVNEIIAILRHMFRVQEVILDVNQAYIASASQDDKYRVEPIFKLQGSYRNMNKMTEKLSAVMNESELNQLIDDHYLGESQLLTQGAESNLLKLGEMRGVLTEAETERWAQIKADFLRNKAMGGEDGDTGARIVAQLVDLASGFNAISSQFETYLTKNDPEQIARLREAGQQAQLDAQLNAQLESQKILADSVINNAKVVSASIDNGFEKSVSQLLQIYKHDHNAGKAEGEYLKQNQDVQKALMVQLVNAVEQLAQKMADSLSNSLTESLAKNYENQAADSDIPDIHQQTALMATALKQALEPLTMRMDEKLAIDTSTDQSGKLIVNSLNRLNKIFDDYD</sequence>
<dbReference type="InterPro" id="IPR020958">
    <property type="entry name" value="DUF3686"/>
</dbReference>
<reference evidence="6" key="1">
    <citation type="journal article" date="2019" name="Int. J. Syst. Evol. Microbiol.">
        <title>The Global Catalogue of Microorganisms (GCM) 10K type strain sequencing project: providing services to taxonomists for standard genome sequencing and annotation.</title>
        <authorList>
            <consortium name="The Broad Institute Genomics Platform"/>
            <consortium name="The Broad Institute Genome Sequencing Center for Infectious Disease"/>
            <person name="Wu L."/>
            <person name="Ma J."/>
        </authorList>
    </citation>
    <scope>NUCLEOTIDE SEQUENCE [LARGE SCALE GENOMIC DNA]</scope>
    <source>
        <strain evidence="6">KCTC 42280</strain>
    </source>
</reference>
<gene>
    <name evidence="5" type="ORF">GCM10016272_26410</name>
</gene>
<evidence type="ECO:0000259" key="4">
    <source>
        <dbReference type="Pfam" id="PF25472"/>
    </source>
</evidence>
<dbReference type="EMBL" id="BMZR01000009">
    <property type="protein sequence ID" value="GHD37843.1"/>
    <property type="molecule type" value="Genomic_DNA"/>
</dbReference>
<feature type="compositionally biased region" description="Polar residues" evidence="1">
    <location>
        <begin position="1151"/>
        <end position="1178"/>
    </location>
</feature>
<accession>A0ABQ3GVA5</accession>
<dbReference type="Pfam" id="PF12458">
    <property type="entry name" value="DUF3686"/>
    <property type="match status" value="1"/>
</dbReference>
<dbReference type="Pfam" id="PF25472">
    <property type="entry name" value="DUF7902"/>
    <property type="match status" value="1"/>
</dbReference>
<proteinExistence type="predicted"/>
<feature type="domain" description="ATPase AAA-type core" evidence="2">
    <location>
        <begin position="1531"/>
        <end position="1607"/>
    </location>
</feature>
<feature type="domain" description="DUF3686" evidence="3">
    <location>
        <begin position="46"/>
        <end position="503"/>
    </location>
</feature>
<evidence type="ECO:0000259" key="3">
    <source>
        <dbReference type="Pfam" id="PF12458"/>
    </source>
</evidence>